<evidence type="ECO:0000256" key="6">
    <source>
        <dbReference type="ARBA" id="ARBA00022801"/>
    </source>
</evidence>
<dbReference type="InterPro" id="IPR003960">
    <property type="entry name" value="ATPase_AAA_CS"/>
</dbReference>
<organism evidence="17 18">
    <name type="scientific">Eeniella nana</name>
    <name type="common">Yeast</name>
    <name type="synonym">Brettanomyces nanus</name>
    <dbReference type="NCBI Taxonomy" id="13502"/>
    <lineage>
        <taxon>Eukaryota</taxon>
        <taxon>Fungi</taxon>
        <taxon>Dikarya</taxon>
        <taxon>Ascomycota</taxon>
        <taxon>Saccharomycotina</taxon>
        <taxon>Pichiomycetes</taxon>
        <taxon>Pichiales</taxon>
        <taxon>Pichiaceae</taxon>
        <taxon>Brettanomyces</taxon>
    </lineage>
</organism>
<keyword evidence="9" id="KW-0472">Membrane</keyword>
<dbReference type="InterPro" id="IPR050168">
    <property type="entry name" value="AAA_ATPase_domain"/>
</dbReference>
<dbReference type="GO" id="GO:0016558">
    <property type="term" value="P:protein import into peroxisome matrix"/>
    <property type="evidence" value="ECO:0007669"/>
    <property type="project" value="TreeGrafter"/>
</dbReference>
<dbReference type="InterPro" id="IPR027417">
    <property type="entry name" value="P-loop_NTPase"/>
</dbReference>
<dbReference type="Gene3D" id="1.10.8.60">
    <property type="match status" value="2"/>
</dbReference>
<dbReference type="OrthoDB" id="2187at2759"/>
<sequence length="1069" mass="118644">MMVFKPLQTCLINVPGPFISPFINSTNLLIQNVVIQIKTNRENSKALYCGWTGFFSSNPNTIEIDSSFASLSGIPESAEVRIQLILIDEISRIQSAELEPITSEDWELTQLYAGTIENKFLNQVRALSTHQIVLVHPNSHSSSSIIRYRVKTIHSTNKEIALGILTNDSELHIAPKFSKPANEEISSSIQRSRRGVNSTVVQSPLLTFSPVLCRSISLPNRQFSHVSKDDSSNYSIFINLAGLPLGSVPTNTRYVAVSVVEGPGTPKRARSTKEDQKNGKVMVAKLIIDPYAPIHSVGLSELLAISLGVEDRVGEEVLIEPLKHDSSSLSNCRLVLHKIITETPKQVAKTIRNSDSRRIAEHKIKKIEHAHTIQKLCELFGLDSESREIPLINGMKLPIIEGLFACGCILNVELKHAKKALPWIVLRRDDLSLIRIGEDILKPESFVQTKPLASDQYLLVGRDDIVRQIIKDALRHVPVIIYGSSGSGKTLVCHDVSLELKNIGYYTKTVDCSELMTTKDPEELKKLFTEIVPQELLWHEPALLVLDNVDTLIPKESEQGETGFSTQITELLASRFTTLCAHKEIILILTSKSRDSVNPVTFQKHLVEKEVKLTAPNKDLRFVLLSHFITKYPGHRSQDCEFLRDIAADTEGYLPFDLENLCGRAFHDVVSSDWSASSFEFCAENFERALKDYTPSSLRGIKLQKGPSTSWSDIGGLKDVKRVLLETLEWPTKYAPIFAQCPLRLRSGILLYGHPGCGKTLLASAVAAQCGLNFISIKGPEILNKYIGASEQSVRELFERASAAKPCILFFDEFDSIAPKRGHDSTGVTDRIVNQLLTQMDGAEGLDGVYVLAATSRPDLIDSALLRPGRLDKSVLCDMPNYEDRLDILNTIIGSGQFVLGEDVRLETVAKETEGFSGADLQAIVYNSYLKAVHENLQNVMEKKSVNNHNASSGHLEYFLARSSRASVIKDRKATIGSKLKNISLSEEERADSADFEANSEASNIPQKPIVKIRSIHIKEGLKETNRSISDKELVKFNGIYSQFMANRREGNLPDGEASNEIGGRVSLM</sequence>
<dbReference type="InterPro" id="IPR009010">
    <property type="entry name" value="Asp_de-COase-like_dom_sf"/>
</dbReference>
<evidence type="ECO:0000256" key="1">
    <source>
        <dbReference type="ARBA" id="ARBA00004170"/>
    </source>
</evidence>
<accession>A0A875RU81</accession>
<dbReference type="Pfam" id="PF00004">
    <property type="entry name" value="AAA"/>
    <property type="match status" value="2"/>
</dbReference>
<name>A0A875RU81_EENNA</name>
<dbReference type="GO" id="GO:0005829">
    <property type="term" value="C:cytosol"/>
    <property type="evidence" value="ECO:0007669"/>
    <property type="project" value="TreeGrafter"/>
</dbReference>
<dbReference type="CDD" id="cd00009">
    <property type="entry name" value="AAA"/>
    <property type="match status" value="1"/>
</dbReference>
<proteinExistence type="inferred from homology"/>
<dbReference type="InterPro" id="IPR029067">
    <property type="entry name" value="CDC48_domain_2-like_sf"/>
</dbReference>
<dbReference type="InterPro" id="IPR003593">
    <property type="entry name" value="AAA+_ATPase"/>
</dbReference>
<evidence type="ECO:0000256" key="3">
    <source>
        <dbReference type="ARBA" id="ARBA00022448"/>
    </source>
</evidence>
<evidence type="ECO:0000256" key="5">
    <source>
        <dbReference type="ARBA" id="ARBA00022741"/>
    </source>
</evidence>
<dbReference type="GO" id="GO:0016887">
    <property type="term" value="F:ATP hydrolysis activity"/>
    <property type="evidence" value="ECO:0007669"/>
    <property type="project" value="InterPro"/>
</dbReference>
<keyword evidence="5" id="KW-0547">Nucleotide-binding</keyword>
<evidence type="ECO:0000256" key="14">
    <source>
        <dbReference type="ARBA" id="ARBA00081751"/>
    </source>
</evidence>
<dbReference type="Pfam" id="PF17862">
    <property type="entry name" value="AAA_lid_3"/>
    <property type="match status" value="1"/>
</dbReference>
<dbReference type="Pfam" id="PF09262">
    <property type="entry name" value="PEX-1N"/>
    <property type="match status" value="1"/>
</dbReference>
<dbReference type="PANTHER" id="PTHR23077">
    <property type="entry name" value="AAA-FAMILY ATPASE"/>
    <property type="match status" value="1"/>
</dbReference>
<dbReference type="FunFam" id="3.40.50.300:FF:000149">
    <property type="entry name" value="Nuclear valosin-containing protein-like"/>
    <property type="match status" value="1"/>
</dbReference>
<evidence type="ECO:0000256" key="8">
    <source>
        <dbReference type="ARBA" id="ARBA00022927"/>
    </source>
</evidence>
<dbReference type="AlphaFoldDB" id="A0A875RU81"/>
<keyword evidence="4" id="KW-0962">Peroxisome biogenesis</keyword>
<evidence type="ECO:0000256" key="4">
    <source>
        <dbReference type="ARBA" id="ARBA00022593"/>
    </source>
</evidence>
<reference evidence="17" key="1">
    <citation type="submission" date="2020-10" db="EMBL/GenBank/DDBJ databases">
        <authorList>
            <person name="Roach M.J.R."/>
        </authorList>
    </citation>
    <scope>NUCLEOTIDE SEQUENCE</scope>
    <source>
        <strain evidence="17">CBS 1945</strain>
    </source>
</reference>
<evidence type="ECO:0000256" key="9">
    <source>
        <dbReference type="ARBA" id="ARBA00023136"/>
    </source>
</evidence>
<evidence type="ECO:0000313" key="17">
    <source>
        <dbReference type="EMBL" id="QPG74277.1"/>
    </source>
</evidence>
<evidence type="ECO:0000313" key="18">
    <source>
        <dbReference type="Proteomes" id="UP000662931"/>
    </source>
</evidence>
<dbReference type="SMART" id="SM00382">
    <property type="entry name" value="AAA"/>
    <property type="match status" value="2"/>
</dbReference>
<dbReference type="InterPro" id="IPR003959">
    <property type="entry name" value="ATPase_AAA_core"/>
</dbReference>
<evidence type="ECO:0000256" key="7">
    <source>
        <dbReference type="ARBA" id="ARBA00022840"/>
    </source>
</evidence>
<comment type="similarity">
    <text evidence="2">Belongs to the AAA ATPase family.</text>
</comment>
<comment type="subcellular location">
    <subcellularLocation>
        <location evidence="1">Membrane</location>
        <topology evidence="1">Peripheral membrane protein</topology>
    </subcellularLocation>
</comment>
<dbReference type="RefSeq" id="XP_038777842.1">
    <property type="nucleotide sequence ID" value="XM_038921914.1"/>
</dbReference>
<feature type="domain" description="AAA+ ATPase" evidence="16">
    <location>
        <begin position="475"/>
        <end position="647"/>
    </location>
</feature>
<dbReference type="EMBL" id="CP064812">
    <property type="protein sequence ID" value="QPG74277.1"/>
    <property type="molecule type" value="Genomic_DNA"/>
</dbReference>
<feature type="region of interest" description="Disordered" evidence="15">
    <location>
        <begin position="1050"/>
        <end position="1069"/>
    </location>
</feature>
<keyword evidence="3" id="KW-0813">Transport</keyword>
<keyword evidence="6" id="KW-0378">Hydrolase</keyword>
<keyword evidence="18" id="KW-1185">Reference proteome</keyword>
<dbReference type="CDD" id="cd19526">
    <property type="entry name" value="RecA-like_PEX1_r2"/>
    <property type="match status" value="1"/>
</dbReference>
<dbReference type="KEGG" id="bnn:FOA43_001602"/>
<evidence type="ECO:0000256" key="12">
    <source>
        <dbReference type="ARBA" id="ARBA00048778"/>
    </source>
</evidence>
<comment type="function">
    <text evidence="13">Component of the PEX1-PEX6 AAA ATPase complex involved in peroxisome biosynthesis. The complex acts as a protein dislocase complex that mediates the ATP-dependent extraction of the PEX5 receptor from peroxisomal membranes, an essential step for PEX5 recycling. Specifically recognizes PEX5 monoubiquitinated at 'Cys-6', and pulls it out of the peroxisome lumen through the PEX2-PEX10-PEX12 retrotranslocation channel. Extraction by the PEX1-PEX6 AAA ATPase complex is accompanied by unfolding of the TPR repeats and release of bound cargo from PEX5.</text>
</comment>
<evidence type="ECO:0000256" key="11">
    <source>
        <dbReference type="ARBA" id="ARBA00034532"/>
    </source>
</evidence>
<feature type="domain" description="AAA+ ATPase" evidence="16">
    <location>
        <begin position="745"/>
        <end position="880"/>
    </location>
</feature>
<dbReference type="PANTHER" id="PTHR23077:SF12">
    <property type="entry name" value="PEROXISOMAL ATPASE PEX1"/>
    <property type="match status" value="1"/>
</dbReference>
<dbReference type="InterPro" id="IPR041569">
    <property type="entry name" value="AAA_lid_3"/>
</dbReference>
<dbReference type="Gene3D" id="3.40.50.300">
    <property type="entry name" value="P-loop containing nucleotide triphosphate hydrolases"/>
    <property type="match status" value="2"/>
</dbReference>
<evidence type="ECO:0000256" key="10">
    <source>
        <dbReference type="ARBA" id="ARBA00032509"/>
    </source>
</evidence>
<dbReference type="PROSITE" id="PS00674">
    <property type="entry name" value="AAA"/>
    <property type="match status" value="1"/>
</dbReference>
<evidence type="ECO:0000256" key="15">
    <source>
        <dbReference type="SAM" id="MobiDB-lite"/>
    </source>
</evidence>
<dbReference type="Proteomes" id="UP000662931">
    <property type="component" value="Chromosome 1"/>
</dbReference>
<dbReference type="GeneID" id="62195003"/>
<keyword evidence="7" id="KW-0067">ATP-binding</keyword>
<dbReference type="GO" id="GO:0005524">
    <property type="term" value="F:ATP binding"/>
    <property type="evidence" value="ECO:0007669"/>
    <property type="project" value="UniProtKB-KW"/>
</dbReference>
<protein>
    <recommendedName>
        <fullName evidence="11">Peroxisomal ATPase PEX1</fullName>
    </recommendedName>
    <alternativeName>
        <fullName evidence="10">Peroxin-1</fullName>
    </alternativeName>
    <alternativeName>
        <fullName evidence="14">Peroxisome biosynthesis protein PAS1</fullName>
    </alternativeName>
</protein>
<dbReference type="SUPFAM" id="SSF50692">
    <property type="entry name" value="ADC-like"/>
    <property type="match status" value="1"/>
</dbReference>
<dbReference type="Gene3D" id="3.10.330.10">
    <property type="match status" value="1"/>
</dbReference>
<comment type="catalytic activity">
    <reaction evidence="12">
        <text>ATP + H2O = ADP + phosphate + H(+)</text>
        <dbReference type="Rhea" id="RHEA:13065"/>
        <dbReference type="ChEBI" id="CHEBI:15377"/>
        <dbReference type="ChEBI" id="CHEBI:15378"/>
        <dbReference type="ChEBI" id="CHEBI:30616"/>
        <dbReference type="ChEBI" id="CHEBI:43474"/>
        <dbReference type="ChEBI" id="CHEBI:456216"/>
    </reaction>
    <physiologicalReaction direction="left-to-right" evidence="12">
        <dbReference type="Rhea" id="RHEA:13066"/>
    </physiologicalReaction>
</comment>
<dbReference type="GO" id="GO:0005778">
    <property type="term" value="C:peroxisomal membrane"/>
    <property type="evidence" value="ECO:0007669"/>
    <property type="project" value="TreeGrafter"/>
</dbReference>
<evidence type="ECO:0000259" key="16">
    <source>
        <dbReference type="SMART" id="SM00382"/>
    </source>
</evidence>
<gene>
    <name evidence="17" type="ORF">FOA43_001602</name>
</gene>
<keyword evidence="8" id="KW-0653">Protein transport</keyword>
<evidence type="ECO:0000256" key="2">
    <source>
        <dbReference type="ARBA" id="ARBA00006914"/>
    </source>
</evidence>
<evidence type="ECO:0000256" key="13">
    <source>
        <dbReference type="ARBA" id="ARBA00059626"/>
    </source>
</evidence>
<dbReference type="SUPFAM" id="SSF52540">
    <property type="entry name" value="P-loop containing nucleoside triphosphate hydrolases"/>
    <property type="match status" value="2"/>
</dbReference>
<dbReference type="InterPro" id="IPR015342">
    <property type="entry name" value="PEX1-N_C-lobe"/>
</dbReference>
<dbReference type="SUPFAM" id="SSF54585">
    <property type="entry name" value="Cdc48 domain 2-like"/>
    <property type="match status" value="1"/>
</dbReference>